<evidence type="ECO:0000313" key="3">
    <source>
        <dbReference type="Proteomes" id="UP000823388"/>
    </source>
</evidence>
<gene>
    <name evidence="2" type="ORF">PVAP13_6KG038270</name>
</gene>
<dbReference type="Proteomes" id="UP000823388">
    <property type="component" value="Chromosome 6K"/>
</dbReference>
<dbReference type="AlphaFoldDB" id="A0A8T0R977"/>
<feature type="region of interest" description="Disordered" evidence="1">
    <location>
        <begin position="57"/>
        <end position="191"/>
    </location>
</feature>
<comment type="caution">
    <text evidence="2">The sequence shown here is derived from an EMBL/GenBank/DDBJ whole genome shotgun (WGS) entry which is preliminary data.</text>
</comment>
<name>A0A8T0R977_PANVG</name>
<proteinExistence type="predicted"/>
<evidence type="ECO:0000256" key="1">
    <source>
        <dbReference type="SAM" id="MobiDB-lite"/>
    </source>
</evidence>
<protein>
    <submittedName>
        <fullName evidence="2">Uncharacterized protein</fullName>
    </submittedName>
</protein>
<keyword evidence="3" id="KW-1185">Reference proteome</keyword>
<feature type="compositionally biased region" description="Basic and acidic residues" evidence="1">
    <location>
        <begin position="57"/>
        <end position="66"/>
    </location>
</feature>
<reference evidence="2" key="1">
    <citation type="submission" date="2020-05" db="EMBL/GenBank/DDBJ databases">
        <title>WGS assembly of Panicum virgatum.</title>
        <authorList>
            <person name="Lovell J.T."/>
            <person name="Jenkins J."/>
            <person name="Shu S."/>
            <person name="Juenger T.E."/>
            <person name="Schmutz J."/>
        </authorList>
    </citation>
    <scope>NUCLEOTIDE SEQUENCE</scope>
    <source>
        <strain evidence="2">AP13</strain>
    </source>
</reference>
<sequence length="340" mass="37180">MARTKKTTCKSTGGCAFARRIVPAPVELVPTPVPAPVPAQLEEVKKVPRRDYFFAEDQDGRIRAVDADANMQTPPPSPTPAQEDQASPPASPAPKVPAPATTGEGRDDEDEEEEDIQHDGYYRGGMWADSDAEEEPLEISDDDGDEDPAPPLVPPAPVAPAPAPAGGDPEHPGDDEEEEDNQDDGPPAQREKCCVHTSFNEESYFPMMLRDVLDELNNTVAPMFQTWHYEDPTLGESYVTRVHIRVDDGCRGKRTISAHDSSTPMATYRDAISSAARTALWSLCHTNCRDLEDSDYQHLPRRARGTEDTKLTLGGDGEGRVNVTVRALVAVNMDQEHVTN</sequence>
<accession>A0A8T0R977</accession>
<feature type="compositionally biased region" description="Acidic residues" evidence="1">
    <location>
        <begin position="130"/>
        <end position="148"/>
    </location>
</feature>
<dbReference type="EMBL" id="CM029047">
    <property type="protein sequence ID" value="KAG2581493.1"/>
    <property type="molecule type" value="Genomic_DNA"/>
</dbReference>
<feature type="compositionally biased region" description="Acidic residues" evidence="1">
    <location>
        <begin position="173"/>
        <end position="183"/>
    </location>
</feature>
<feature type="compositionally biased region" description="Acidic residues" evidence="1">
    <location>
        <begin position="106"/>
        <end position="116"/>
    </location>
</feature>
<feature type="compositionally biased region" description="Pro residues" evidence="1">
    <location>
        <begin position="149"/>
        <end position="163"/>
    </location>
</feature>
<organism evidence="2 3">
    <name type="scientific">Panicum virgatum</name>
    <name type="common">Blackwell switchgrass</name>
    <dbReference type="NCBI Taxonomy" id="38727"/>
    <lineage>
        <taxon>Eukaryota</taxon>
        <taxon>Viridiplantae</taxon>
        <taxon>Streptophyta</taxon>
        <taxon>Embryophyta</taxon>
        <taxon>Tracheophyta</taxon>
        <taxon>Spermatophyta</taxon>
        <taxon>Magnoliopsida</taxon>
        <taxon>Liliopsida</taxon>
        <taxon>Poales</taxon>
        <taxon>Poaceae</taxon>
        <taxon>PACMAD clade</taxon>
        <taxon>Panicoideae</taxon>
        <taxon>Panicodae</taxon>
        <taxon>Paniceae</taxon>
        <taxon>Panicinae</taxon>
        <taxon>Panicum</taxon>
        <taxon>Panicum sect. Hiantes</taxon>
    </lineage>
</organism>
<evidence type="ECO:0000313" key="2">
    <source>
        <dbReference type="EMBL" id="KAG2581493.1"/>
    </source>
</evidence>